<evidence type="ECO:0000256" key="8">
    <source>
        <dbReference type="ARBA" id="ARBA00022833"/>
    </source>
</evidence>
<evidence type="ECO:0000256" key="3">
    <source>
        <dbReference type="ARBA" id="ARBA00022475"/>
    </source>
</evidence>
<keyword evidence="5 12" id="KW-0812">Transmembrane</keyword>
<evidence type="ECO:0000256" key="7">
    <source>
        <dbReference type="ARBA" id="ARBA00022801"/>
    </source>
</evidence>
<dbReference type="PANTHER" id="PTHR43221">
    <property type="entry name" value="PROTEASE HTPX"/>
    <property type="match status" value="1"/>
</dbReference>
<evidence type="ECO:0000256" key="1">
    <source>
        <dbReference type="ARBA" id="ARBA00004651"/>
    </source>
</evidence>
<keyword evidence="6 12" id="KW-0479">Metal-binding</keyword>
<dbReference type="Pfam" id="PF01435">
    <property type="entry name" value="Peptidase_M48"/>
    <property type="match status" value="1"/>
</dbReference>
<dbReference type="GO" id="GO:0006508">
    <property type="term" value="P:proteolysis"/>
    <property type="evidence" value="ECO:0007669"/>
    <property type="project" value="UniProtKB-KW"/>
</dbReference>
<dbReference type="InterPro" id="IPR050083">
    <property type="entry name" value="HtpX_protease"/>
</dbReference>
<gene>
    <name evidence="12" type="primary">htpX</name>
    <name evidence="14" type="ORF">GGQ98_000300</name>
</gene>
<dbReference type="Gene3D" id="3.30.2010.10">
    <property type="entry name" value="Metalloproteases ('zincins'), catalytic domain"/>
    <property type="match status" value="1"/>
</dbReference>
<feature type="binding site" evidence="12">
    <location>
        <position position="145"/>
    </location>
    <ligand>
        <name>Zn(2+)</name>
        <dbReference type="ChEBI" id="CHEBI:29105"/>
        <note>catalytic</note>
    </ligand>
</feature>
<feature type="binding site" evidence="12">
    <location>
        <position position="149"/>
    </location>
    <ligand>
        <name>Zn(2+)</name>
        <dbReference type="ChEBI" id="CHEBI:29105"/>
        <note>catalytic</note>
    </ligand>
</feature>
<dbReference type="EC" id="3.4.24.-" evidence="12"/>
<feature type="transmembrane region" description="Helical" evidence="12">
    <location>
        <begin position="196"/>
        <end position="217"/>
    </location>
</feature>
<comment type="caution">
    <text evidence="14">The sequence shown here is derived from an EMBL/GenBank/DDBJ whole genome shotgun (WGS) entry which is preliminary data.</text>
</comment>
<evidence type="ECO:0000256" key="5">
    <source>
        <dbReference type="ARBA" id="ARBA00022692"/>
    </source>
</evidence>
<dbReference type="PANTHER" id="PTHR43221:SF1">
    <property type="entry name" value="PROTEASE HTPX"/>
    <property type="match status" value="1"/>
</dbReference>
<accession>A0A7W7F5M7</accession>
<feature type="domain" description="Peptidase M48" evidence="13">
    <location>
        <begin position="80"/>
        <end position="289"/>
    </location>
</feature>
<dbReference type="GO" id="GO:0004222">
    <property type="term" value="F:metalloendopeptidase activity"/>
    <property type="evidence" value="ECO:0007669"/>
    <property type="project" value="UniProtKB-UniRule"/>
</dbReference>
<reference evidence="14 15" key="1">
    <citation type="submission" date="2020-08" db="EMBL/GenBank/DDBJ databases">
        <title>Genomic Encyclopedia of Type Strains, Phase IV (KMG-IV): sequencing the most valuable type-strain genomes for metagenomic binning, comparative biology and taxonomic classification.</title>
        <authorList>
            <person name="Goeker M."/>
        </authorList>
    </citation>
    <scope>NUCLEOTIDE SEQUENCE [LARGE SCALE GENOMIC DNA]</scope>
    <source>
        <strain evidence="14 15">DSM 17328</strain>
    </source>
</reference>
<evidence type="ECO:0000256" key="9">
    <source>
        <dbReference type="ARBA" id="ARBA00022989"/>
    </source>
</evidence>
<proteinExistence type="inferred from homology"/>
<comment type="cofactor">
    <cofactor evidence="12">
        <name>Zn(2+)</name>
        <dbReference type="ChEBI" id="CHEBI:29105"/>
    </cofactor>
    <text evidence="12">Binds 1 zinc ion per subunit.</text>
</comment>
<evidence type="ECO:0000256" key="6">
    <source>
        <dbReference type="ARBA" id="ARBA00022723"/>
    </source>
</evidence>
<dbReference type="HAMAP" id="MF_00188">
    <property type="entry name" value="Pept_M48_protease_HtpX"/>
    <property type="match status" value="1"/>
</dbReference>
<organism evidence="14 15">
    <name type="scientific">Sphingosinicella soli</name>
    <dbReference type="NCBI Taxonomy" id="333708"/>
    <lineage>
        <taxon>Bacteria</taxon>
        <taxon>Pseudomonadati</taxon>
        <taxon>Pseudomonadota</taxon>
        <taxon>Alphaproteobacteria</taxon>
        <taxon>Sphingomonadales</taxon>
        <taxon>Sphingosinicellaceae</taxon>
        <taxon>Sphingosinicella</taxon>
    </lineage>
</organism>
<keyword evidence="9 12" id="KW-1133">Transmembrane helix</keyword>
<feature type="binding site" evidence="12">
    <location>
        <position position="222"/>
    </location>
    <ligand>
        <name>Zn(2+)</name>
        <dbReference type="ChEBI" id="CHEBI:29105"/>
        <note>catalytic</note>
    </ligand>
</feature>
<evidence type="ECO:0000256" key="4">
    <source>
        <dbReference type="ARBA" id="ARBA00022670"/>
    </source>
</evidence>
<dbReference type="GO" id="GO:0008270">
    <property type="term" value="F:zinc ion binding"/>
    <property type="evidence" value="ECO:0007669"/>
    <property type="project" value="UniProtKB-UniRule"/>
</dbReference>
<evidence type="ECO:0000256" key="2">
    <source>
        <dbReference type="ARBA" id="ARBA00009779"/>
    </source>
</evidence>
<comment type="subcellular location">
    <subcellularLocation>
        <location evidence="1 12">Cell membrane</location>
        <topology evidence="1 12">Multi-pass membrane protein</topology>
    </subcellularLocation>
</comment>
<keyword evidence="14" id="KW-0346">Stress response</keyword>
<keyword evidence="10 12" id="KW-0482">Metalloprotease</keyword>
<protein>
    <recommendedName>
        <fullName evidence="12">Protease HtpX homolog</fullName>
        <ecNumber evidence="12">3.4.24.-</ecNumber>
    </recommendedName>
</protein>
<sequence>MKRTALFLATNLAVVLVLSVTLRLLGVEPYLNEQGLNLNALLIFAAVFGFGGAFISLALSKWTAKRAVGAQVIAQPSTPTEQWLVQTVARQAQAAGIKMPEVAVYDSPEVNAFATGMSKNSSLIAVSTGLLQRMSREEAEAVLGHEVSHAANGDMVTMALIQGVVNTFVMFLSRVIGHAVDRVVFRTQNGHGPAFFVTMIVAEVLLGVLASIIVMWFSRHREFRADQGGAELAGRPHMIAALRRLAALHPAPLPDRMAAFGIAGGVGSGLKRLFMTHPPLEERIAALQNANKDPHDAVYRKRQIN</sequence>
<keyword evidence="15" id="KW-1185">Reference proteome</keyword>
<dbReference type="AlphaFoldDB" id="A0A7W7F5M7"/>
<dbReference type="CDD" id="cd07335">
    <property type="entry name" value="M48B_HtpX_like"/>
    <property type="match status" value="1"/>
</dbReference>
<keyword evidence="7 12" id="KW-0378">Hydrolase</keyword>
<evidence type="ECO:0000256" key="12">
    <source>
        <dbReference type="HAMAP-Rule" id="MF_00188"/>
    </source>
</evidence>
<evidence type="ECO:0000256" key="10">
    <source>
        <dbReference type="ARBA" id="ARBA00023049"/>
    </source>
</evidence>
<evidence type="ECO:0000256" key="11">
    <source>
        <dbReference type="ARBA" id="ARBA00023136"/>
    </source>
</evidence>
<dbReference type="InterPro" id="IPR022919">
    <property type="entry name" value="Pept_M48_protease_HtpX"/>
</dbReference>
<dbReference type="Proteomes" id="UP000566324">
    <property type="component" value="Unassembled WGS sequence"/>
</dbReference>
<keyword evidence="4 12" id="KW-0645">Protease</keyword>
<feature type="transmembrane region" description="Helical" evidence="12">
    <location>
        <begin position="155"/>
        <end position="176"/>
    </location>
</feature>
<dbReference type="InterPro" id="IPR001915">
    <property type="entry name" value="Peptidase_M48"/>
</dbReference>
<keyword evidence="11 12" id="KW-0472">Membrane</keyword>
<comment type="similarity">
    <text evidence="2 12">Belongs to the peptidase M48B family.</text>
</comment>
<feature type="active site" evidence="12">
    <location>
        <position position="146"/>
    </location>
</feature>
<evidence type="ECO:0000259" key="13">
    <source>
        <dbReference type="Pfam" id="PF01435"/>
    </source>
</evidence>
<keyword evidence="3 12" id="KW-1003">Cell membrane</keyword>
<evidence type="ECO:0000313" key="15">
    <source>
        <dbReference type="Proteomes" id="UP000566324"/>
    </source>
</evidence>
<keyword evidence="8 12" id="KW-0862">Zinc</keyword>
<name>A0A7W7F5M7_9SPHN</name>
<feature type="transmembrane region" description="Helical" evidence="12">
    <location>
        <begin position="36"/>
        <end position="59"/>
    </location>
</feature>
<dbReference type="RefSeq" id="WP_184064056.1">
    <property type="nucleotide sequence ID" value="NZ_JACHNZ010000002.1"/>
</dbReference>
<dbReference type="NCBIfam" id="NF003965">
    <property type="entry name" value="PRK05457.1"/>
    <property type="match status" value="1"/>
</dbReference>
<evidence type="ECO:0000313" key="14">
    <source>
        <dbReference type="EMBL" id="MBB4630697.1"/>
    </source>
</evidence>
<dbReference type="GO" id="GO:0005886">
    <property type="term" value="C:plasma membrane"/>
    <property type="evidence" value="ECO:0007669"/>
    <property type="project" value="UniProtKB-SubCell"/>
</dbReference>
<dbReference type="EMBL" id="JACHNZ010000002">
    <property type="protein sequence ID" value="MBB4630697.1"/>
    <property type="molecule type" value="Genomic_DNA"/>
</dbReference>